<dbReference type="Proteomes" id="UP001162131">
    <property type="component" value="Unassembled WGS sequence"/>
</dbReference>
<dbReference type="EMBL" id="CAJZBQ010000023">
    <property type="protein sequence ID" value="CAG9319670.1"/>
    <property type="molecule type" value="Genomic_DNA"/>
</dbReference>
<name>A0AAU9IYM9_9CILI</name>
<comment type="caution">
    <text evidence="3">The sequence shown here is derived from an EMBL/GenBank/DDBJ whole genome shotgun (WGS) entry which is preliminary data.</text>
</comment>
<evidence type="ECO:0000313" key="4">
    <source>
        <dbReference type="Proteomes" id="UP001162131"/>
    </source>
</evidence>
<feature type="region of interest" description="Disordered" evidence="2">
    <location>
        <begin position="419"/>
        <end position="456"/>
    </location>
</feature>
<evidence type="ECO:0000256" key="1">
    <source>
        <dbReference type="SAM" id="Coils"/>
    </source>
</evidence>
<proteinExistence type="predicted"/>
<protein>
    <submittedName>
        <fullName evidence="3">Uncharacterized protein</fullName>
    </submittedName>
</protein>
<feature type="compositionally biased region" description="Basic residues" evidence="2">
    <location>
        <begin position="447"/>
        <end position="456"/>
    </location>
</feature>
<sequence>MSTRTPETLITRLLDDDYSEIIKIDDTLQRSSKVIQDSINLAYITQKRKIRSRSKLDKSFEYIPREQDIVPRSSPQILHSNHMQDQSLIYEKNKDMPYSSTSFSEENLSWKSQNDHQYYSPYQKEILPLKGDEEYELKISELMKVLKRETDLKLKSDEELRYVNLKNKEMKENEINLRKHIETLTDLLNKTKIDENYREEKVNNVQLESSKCGTDGGVSEIEGALENQKVCKMVNPESQIKELKESHRLEIMQLKDQILELSREKTLFELRYNNLFSIHSQSTDYEIIQTSIEQASKNNDKETSEIEEHKKLEGQNQAVIERLEKHIENLEKQLNYQLKVNKKLEKELSSFYEKASISSYDINIDILRSASKISDLEEKVKKMTAKYEKLRSTVINNENRSASVNSFHNHIAQESRILKSDLSRPDIRPERNKSCMKCQKRPGLFKSKSKKPIKAK</sequence>
<evidence type="ECO:0000313" key="3">
    <source>
        <dbReference type="EMBL" id="CAG9319670.1"/>
    </source>
</evidence>
<organism evidence="3 4">
    <name type="scientific">Blepharisma stoltei</name>
    <dbReference type="NCBI Taxonomy" id="1481888"/>
    <lineage>
        <taxon>Eukaryota</taxon>
        <taxon>Sar</taxon>
        <taxon>Alveolata</taxon>
        <taxon>Ciliophora</taxon>
        <taxon>Postciliodesmatophora</taxon>
        <taxon>Heterotrichea</taxon>
        <taxon>Heterotrichida</taxon>
        <taxon>Blepharismidae</taxon>
        <taxon>Blepharisma</taxon>
    </lineage>
</organism>
<feature type="coiled-coil region" evidence="1">
    <location>
        <begin position="244"/>
        <end position="347"/>
    </location>
</feature>
<gene>
    <name evidence="3" type="ORF">BSTOLATCC_MIC24221</name>
</gene>
<dbReference type="AlphaFoldDB" id="A0AAU9IYM9"/>
<reference evidence="3" key="1">
    <citation type="submission" date="2021-09" db="EMBL/GenBank/DDBJ databases">
        <authorList>
            <consortium name="AG Swart"/>
            <person name="Singh M."/>
            <person name="Singh A."/>
            <person name="Seah K."/>
            <person name="Emmerich C."/>
        </authorList>
    </citation>
    <scope>NUCLEOTIDE SEQUENCE</scope>
    <source>
        <strain evidence="3">ATCC30299</strain>
    </source>
</reference>
<accession>A0AAU9IYM9</accession>
<keyword evidence="4" id="KW-1185">Reference proteome</keyword>
<evidence type="ECO:0000256" key="2">
    <source>
        <dbReference type="SAM" id="MobiDB-lite"/>
    </source>
</evidence>
<keyword evidence="1" id="KW-0175">Coiled coil</keyword>
<feature type="compositionally biased region" description="Basic and acidic residues" evidence="2">
    <location>
        <begin position="419"/>
        <end position="433"/>
    </location>
</feature>